<dbReference type="EMBL" id="LKCM01000070">
    <property type="protein sequence ID" value="KPQ44605.1"/>
    <property type="molecule type" value="Genomic_DNA"/>
</dbReference>
<feature type="domain" description="ChrB N-terminal" evidence="2">
    <location>
        <begin position="18"/>
        <end position="172"/>
    </location>
</feature>
<organism evidence="3 4">
    <name type="scientific">Candidatus Methanoperedens nitratireducens</name>
    <dbReference type="NCBI Taxonomy" id="1392998"/>
    <lineage>
        <taxon>Archaea</taxon>
        <taxon>Methanobacteriati</taxon>
        <taxon>Methanobacteriota</taxon>
        <taxon>Stenosarchaea group</taxon>
        <taxon>Methanomicrobia</taxon>
        <taxon>Methanosarcinales</taxon>
        <taxon>ANME-2 cluster</taxon>
        <taxon>Candidatus Methanoperedentaceae</taxon>
        <taxon>Candidatus Methanoperedens</taxon>
    </lineage>
</organism>
<proteinExistence type="predicted"/>
<sequence length="178" mass="20895">MKWILLIIKSTNVSSRDRMFIWRNIKNTAAVSLSHSVYLLHDTEENRVTASNIEEIVHERNGEVLQFFADTFNEEKEQKLNKLIAEEIAAEIKEFSNECEDFISDVTKRISNKKFKVFELEELSDDIHKLDRWRIKLIQKHSLDTNNIGTLNKEIRKCKERLNGFEEKVLQKGEATGQ</sequence>
<accession>A0A0P7ZKK7</accession>
<evidence type="ECO:0000259" key="2">
    <source>
        <dbReference type="Pfam" id="PF20229"/>
    </source>
</evidence>
<evidence type="ECO:0000313" key="3">
    <source>
        <dbReference type="EMBL" id="KPQ44605.1"/>
    </source>
</evidence>
<feature type="coiled-coil region" evidence="1">
    <location>
        <begin position="73"/>
        <end position="105"/>
    </location>
</feature>
<protein>
    <recommendedName>
        <fullName evidence="2">ChrB N-terminal domain-containing protein</fullName>
    </recommendedName>
</protein>
<gene>
    <name evidence="3" type="ORF">MPEBLZ_00832</name>
</gene>
<evidence type="ECO:0000313" key="4">
    <source>
        <dbReference type="Proteomes" id="UP000050360"/>
    </source>
</evidence>
<dbReference type="InterPro" id="IPR046858">
    <property type="entry name" value="ChrB_N"/>
</dbReference>
<name>A0A0P7ZKK7_9EURY</name>
<dbReference type="AlphaFoldDB" id="A0A0P7ZKK7"/>
<dbReference type="Pfam" id="PF20229">
    <property type="entry name" value="ChrB_N"/>
    <property type="match status" value="1"/>
</dbReference>
<keyword evidence="1" id="KW-0175">Coiled coil</keyword>
<dbReference type="Proteomes" id="UP000050360">
    <property type="component" value="Unassembled WGS sequence"/>
</dbReference>
<reference evidence="3 4" key="1">
    <citation type="submission" date="2015-09" db="EMBL/GenBank/DDBJ databases">
        <title>A metagenomics-based metabolic model of nitrate-dependent anaerobic oxidation of methane by Methanoperedens-like archaea.</title>
        <authorList>
            <person name="Arshad A."/>
            <person name="Speth D.R."/>
            <person name="De Graaf R.M."/>
            <person name="Op Den Camp H.J."/>
            <person name="Jetten M.S."/>
            <person name="Welte C.U."/>
        </authorList>
    </citation>
    <scope>NUCLEOTIDE SEQUENCE [LARGE SCALE GENOMIC DNA]</scope>
</reference>
<comment type="caution">
    <text evidence="3">The sequence shown here is derived from an EMBL/GenBank/DDBJ whole genome shotgun (WGS) entry which is preliminary data.</text>
</comment>
<evidence type="ECO:0000256" key="1">
    <source>
        <dbReference type="SAM" id="Coils"/>
    </source>
</evidence>